<evidence type="ECO:0000256" key="1">
    <source>
        <dbReference type="SAM" id="MobiDB-lite"/>
    </source>
</evidence>
<accession>A0A9W6Z5Q4</accession>
<gene>
    <name evidence="2" type="ORF">Amon01_000769400</name>
</gene>
<dbReference type="Proteomes" id="UP001165063">
    <property type="component" value="Unassembled WGS sequence"/>
</dbReference>
<feature type="compositionally biased region" description="Polar residues" evidence="1">
    <location>
        <begin position="173"/>
        <end position="206"/>
    </location>
</feature>
<proteinExistence type="predicted"/>
<feature type="region of interest" description="Disordered" evidence="1">
    <location>
        <begin position="172"/>
        <end position="206"/>
    </location>
</feature>
<evidence type="ECO:0000313" key="2">
    <source>
        <dbReference type="EMBL" id="GMG55621.1"/>
    </source>
</evidence>
<keyword evidence="3" id="KW-1185">Reference proteome</keyword>
<reference evidence="2" key="1">
    <citation type="submission" date="2023-04" db="EMBL/GenBank/DDBJ databases">
        <title>Ambrosiozyma monospora NBRC 1965.</title>
        <authorList>
            <person name="Ichikawa N."/>
            <person name="Sato H."/>
            <person name="Tonouchi N."/>
        </authorList>
    </citation>
    <scope>NUCLEOTIDE SEQUENCE</scope>
    <source>
        <strain evidence="2">NBRC 1965</strain>
    </source>
</reference>
<evidence type="ECO:0000313" key="3">
    <source>
        <dbReference type="Proteomes" id="UP001165063"/>
    </source>
</evidence>
<dbReference type="EMBL" id="BSXU01005848">
    <property type="protein sequence ID" value="GMG55621.1"/>
    <property type="molecule type" value="Genomic_DNA"/>
</dbReference>
<dbReference type="AlphaFoldDB" id="A0A9W6Z5Q4"/>
<comment type="caution">
    <text evidence="2">The sequence shown here is derived from an EMBL/GenBank/DDBJ whole genome shotgun (WGS) entry which is preliminary data.</text>
</comment>
<sequence>MHAVINHTGRQLGYYLESWFEIIKRNPTNHNTKVKDKEFTLALNWENPQQGIEVINTEQLSPIIMAYTDKPITRASFCNISKQYSRLKADELLIAPQNTTKSKDEWRHCWNIIAKHQHKFPGSLEYLQFYLLGNLQKQLSTAQTKQCILCKGSDETLNHLVWNNAGLRKQSGAYFNNNKPTTNIPSHNPQQQPLTVPFSQQHTSQP</sequence>
<organism evidence="2 3">
    <name type="scientific">Ambrosiozyma monospora</name>
    <name type="common">Yeast</name>
    <name type="synonym">Endomycopsis monosporus</name>
    <dbReference type="NCBI Taxonomy" id="43982"/>
    <lineage>
        <taxon>Eukaryota</taxon>
        <taxon>Fungi</taxon>
        <taxon>Dikarya</taxon>
        <taxon>Ascomycota</taxon>
        <taxon>Saccharomycotina</taxon>
        <taxon>Pichiomycetes</taxon>
        <taxon>Pichiales</taxon>
        <taxon>Pichiaceae</taxon>
        <taxon>Ambrosiozyma</taxon>
    </lineage>
</organism>
<protein>
    <submittedName>
        <fullName evidence="2">Unnamed protein product</fullName>
    </submittedName>
</protein>
<name>A0A9W6Z5Q4_AMBMO</name>